<evidence type="ECO:0000313" key="1">
    <source>
        <dbReference type="Proteomes" id="UP000887565"/>
    </source>
</evidence>
<organism evidence="1 2">
    <name type="scientific">Romanomermis culicivorax</name>
    <name type="common">Nematode worm</name>
    <dbReference type="NCBI Taxonomy" id="13658"/>
    <lineage>
        <taxon>Eukaryota</taxon>
        <taxon>Metazoa</taxon>
        <taxon>Ecdysozoa</taxon>
        <taxon>Nematoda</taxon>
        <taxon>Enoplea</taxon>
        <taxon>Dorylaimia</taxon>
        <taxon>Mermithida</taxon>
        <taxon>Mermithoidea</taxon>
        <taxon>Mermithidae</taxon>
        <taxon>Romanomermis</taxon>
    </lineage>
</organism>
<name>A0A915K542_ROMCU</name>
<sequence>MMKSIILKVNNDVDECDNNIFAEAQVQVIRFVASETDTQADEPYIGVLQQLKIREITVSM</sequence>
<proteinExistence type="predicted"/>
<evidence type="ECO:0000313" key="2">
    <source>
        <dbReference type="WBParaSite" id="nRc.2.0.1.t33841-RA"/>
    </source>
</evidence>
<dbReference type="Proteomes" id="UP000887565">
    <property type="component" value="Unplaced"/>
</dbReference>
<accession>A0A915K542</accession>
<keyword evidence="1" id="KW-1185">Reference proteome</keyword>
<dbReference type="AlphaFoldDB" id="A0A915K542"/>
<protein>
    <submittedName>
        <fullName evidence="2">Uncharacterized protein</fullName>
    </submittedName>
</protein>
<dbReference type="WBParaSite" id="nRc.2.0.1.t33841-RA">
    <property type="protein sequence ID" value="nRc.2.0.1.t33841-RA"/>
    <property type="gene ID" value="nRc.2.0.1.g33841"/>
</dbReference>
<reference evidence="2" key="1">
    <citation type="submission" date="2022-11" db="UniProtKB">
        <authorList>
            <consortium name="WormBaseParasite"/>
        </authorList>
    </citation>
    <scope>IDENTIFICATION</scope>
</reference>